<proteinExistence type="predicted"/>
<keyword evidence="1" id="KW-0472">Membrane</keyword>
<dbReference type="AlphaFoldDB" id="A0A382CTY9"/>
<evidence type="ECO:0000313" key="2">
    <source>
        <dbReference type="EMBL" id="SVB29555.1"/>
    </source>
</evidence>
<dbReference type="EMBL" id="UINC01036101">
    <property type="protein sequence ID" value="SVB29555.1"/>
    <property type="molecule type" value="Genomic_DNA"/>
</dbReference>
<name>A0A382CTY9_9ZZZZ</name>
<keyword evidence="1" id="KW-0812">Transmembrane</keyword>
<organism evidence="2">
    <name type="scientific">marine metagenome</name>
    <dbReference type="NCBI Taxonomy" id="408172"/>
    <lineage>
        <taxon>unclassified sequences</taxon>
        <taxon>metagenomes</taxon>
        <taxon>ecological metagenomes</taxon>
    </lineage>
</organism>
<evidence type="ECO:0000256" key="1">
    <source>
        <dbReference type="SAM" id="Phobius"/>
    </source>
</evidence>
<protein>
    <recommendedName>
        <fullName evidence="3">TonB C-terminal domain-containing protein</fullName>
    </recommendedName>
</protein>
<sequence length="220" mass="25066">MKFQVKNSDRRLLESIVWLKSFVLSTMVHISFFFLWWGEEVPQNVSMATQSFEGSGDSKPFGRIEWIRIQSTSGEAELRPIVPLLELEISLAIEIEDTPIIEGTQILSKDLNEFHSGLFGDQLSAEENDMGDNSDRTVPPLPRNIVIPQFIEDQDLEEIEVGVFVDEGGRVVPDSIRFVTPIYNDNIRKQLIEKAAEWIFDPATVAGKPVGSWFFYTIRM</sequence>
<gene>
    <name evidence="2" type="ORF">METZ01_LOCUS182409</name>
</gene>
<feature type="transmembrane region" description="Helical" evidence="1">
    <location>
        <begin position="12"/>
        <end position="37"/>
    </location>
</feature>
<keyword evidence="1" id="KW-1133">Transmembrane helix</keyword>
<evidence type="ECO:0008006" key="3">
    <source>
        <dbReference type="Google" id="ProtNLM"/>
    </source>
</evidence>
<accession>A0A382CTY9</accession>
<reference evidence="2" key="1">
    <citation type="submission" date="2018-05" db="EMBL/GenBank/DDBJ databases">
        <authorList>
            <person name="Lanie J.A."/>
            <person name="Ng W.-L."/>
            <person name="Kazmierczak K.M."/>
            <person name="Andrzejewski T.M."/>
            <person name="Davidsen T.M."/>
            <person name="Wayne K.J."/>
            <person name="Tettelin H."/>
            <person name="Glass J.I."/>
            <person name="Rusch D."/>
            <person name="Podicherti R."/>
            <person name="Tsui H.-C.T."/>
            <person name="Winkler M.E."/>
        </authorList>
    </citation>
    <scope>NUCLEOTIDE SEQUENCE</scope>
</reference>